<dbReference type="InterPro" id="IPR004861">
    <property type="entry name" value="Siw14-like"/>
</dbReference>
<protein>
    <recommendedName>
        <fullName evidence="2">diphosphoinositol-polyphosphate diphosphatase</fullName>
        <ecNumber evidence="2">3.6.1.52</ecNumber>
    </recommendedName>
</protein>
<dbReference type="EC" id="3.6.1.52" evidence="2"/>
<dbReference type="OrthoDB" id="6375174at2759"/>
<feature type="region of interest" description="Disordered" evidence="8">
    <location>
        <begin position="1"/>
        <end position="50"/>
    </location>
</feature>
<dbReference type="PROSITE" id="PS00383">
    <property type="entry name" value="TYR_PHOSPHATASE_1"/>
    <property type="match status" value="1"/>
</dbReference>
<dbReference type="AlphaFoldDB" id="A0A084AYG5"/>
<comment type="catalytic activity">
    <reaction evidence="6">
        <text>5-diphospho-1D-myo-inositol 1,2,3,4,6-pentakisphosphate + H2O = 1D-myo-inositol hexakisphosphate + phosphate + H(+)</text>
        <dbReference type="Rhea" id="RHEA:22384"/>
        <dbReference type="ChEBI" id="CHEBI:15377"/>
        <dbReference type="ChEBI" id="CHEBI:15378"/>
        <dbReference type="ChEBI" id="CHEBI:43474"/>
        <dbReference type="ChEBI" id="CHEBI:58130"/>
        <dbReference type="ChEBI" id="CHEBI:58628"/>
        <dbReference type="EC" id="3.6.1.52"/>
    </reaction>
    <physiologicalReaction direction="left-to-right" evidence="6">
        <dbReference type="Rhea" id="RHEA:22385"/>
    </physiologicalReaction>
</comment>
<keyword evidence="12" id="KW-1185">Reference proteome</keyword>
<dbReference type="PANTHER" id="PTHR31126:SF48">
    <property type="entry name" value="INOSITOL PHOSPHATASE SIW14"/>
    <property type="match status" value="1"/>
</dbReference>
<dbReference type="EMBL" id="KL648449">
    <property type="protein sequence ID" value="KEY70344.1"/>
    <property type="molecule type" value="Genomic_DNA"/>
</dbReference>
<dbReference type="InterPro" id="IPR029021">
    <property type="entry name" value="Prot-tyrosine_phosphatase-like"/>
</dbReference>
<dbReference type="PANTHER" id="PTHR31126">
    <property type="entry name" value="TYROSINE-PROTEIN PHOSPHATASE"/>
    <property type="match status" value="1"/>
</dbReference>
<feature type="domain" description="Tyrosine-protein phosphatase" evidence="10">
    <location>
        <begin position="121"/>
        <end position="269"/>
    </location>
</feature>
<keyword evidence="9" id="KW-1133">Transmembrane helix</keyword>
<dbReference type="InterPro" id="IPR020422">
    <property type="entry name" value="TYR_PHOSPHATASE_DUAL_dom"/>
</dbReference>
<evidence type="ECO:0000259" key="10">
    <source>
        <dbReference type="PROSITE" id="PS50054"/>
    </source>
</evidence>
<evidence type="ECO:0000313" key="12">
    <source>
        <dbReference type="Proteomes" id="UP000028045"/>
    </source>
</evidence>
<comment type="catalytic activity">
    <reaction evidence="7">
        <text>1,5-bis(diphospho)-1D-myo-inositol 2,3,4,6-tetrakisphosphate + H2O = 1-diphospho-1D-myo-inositol 2,3,4,5,6-pentakisphosphate + phosphate + 2 H(+)</text>
        <dbReference type="Rhea" id="RHEA:79699"/>
        <dbReference type="ChEBI" id="CHEBI:15377"/>
        <dbReference type="ChEBI" id="CHEBI:15378"/>
        <dbReference type="ChEBI" id="CHEBI:43474"/>
        <dbReference type="ChEBI" id="CHEBI:74946"/>
        <dbReference type="ChEBI" id="CHEBI:77983"/>
        <dbReference type="EC" id="3.6.1.52"/>
    </reaction>
    <physiologicalReaction direction="left-to-right" evidence="7">
        <dbReference type="Rhea" id="RHEA:79700"/>
    </physiologicalReaction>
</comment>
<comment type="subcellular location">
    <subcellularLocation>
        <location evidence="1">Cytoplasm</location>
    </subcellularLocation>
</comment>
<keyword evidence="9" id="KW-0812">Transmembrane</keyword>
<evidence type="ECO:0000256" key="6">
    <source>
        <dbReference type="ARBA" id="ARBA00047342"/>
    </source>
</evidence>
<organism evidence="11 12">
    <name type="scientific">Stachybotrys chartarum (strain CBS 109288 / IBT 7711)</name>
    <name type="common">Toxic black mold</name>
    <name type="synonym">Stilbospora chartarum</name>
    <dbReference type="NCBI Taxonomy" id="1280523"/>
    <lineage>
        <taxon>Eukaryota</taxon>
        <taxon>Fungi</taxon>
        <taxon>Dikarya</taxon>
        <taxon>Ascomycota</taxon>
        <taxon>Pezizomycotina</taxon>
        <taxon>Sordariomycetes</taxon>
        <taxon>Hypocreomycetidae</taxon>
        <taxon>Hypocreales</taxon>
        <taxon>Stachybotryaceae</taxon>
        <taxon>Stachybotrys</taxon>
    </lineage>
</organism>
<evidence type="ECO:0000313" key="11">
    <source>
        <dbReference type="EMBL" id="KEY70344.1"/>
    </source>
</evidence>
<feature type="transmembrane region" description="Helical" evidence="9">
    <location>
        <begin position="286"/>
        <end position="305"/>
    </location>
</feature>
<dbReference type="HOGENOM" id="CLU_047845_0_2_1"/>
<dbReference type="GO" id="GO:0052840">
    <property type="term" value="F:inositol diphosphate tetrakisphosphate diphosphatase activity"/>
    <property type="evidence" value="ECO:0007669"/>
    <property type="project" value="TreeGrafter"/>
</dbReference>
<evidence type="ECO:0000256" key="1">
    <source>
        <dbReference type="ARBA" id="ARBA00004496"/>
    </source>
</evidence>
<accession>A0A084AYG5</accession>
<evidence type="ECO:0000256" key="4">
    <source>
        <dbReference type="ARBA" id="ARBA00022801"/>
    </source>
</evidence>
<gene>
    <name evidence="11" type="ORF">S7711_06818</name>
</gene>
<evidence type="ECO:0000256" key="9">
    <source>
        <dbReference type="SAM" id="Phobius"/>
    </source>
</evidence>
<dbReference type="Gene3D" id="3.90.190.10">
    <property type="entry name" value="Protein tyrosine phosphatase superfamily"/>
    <property type="match status" value="1"/>
</dbReference>
<sequence>MAIKRNSHIYIEEGASTQEAQPVPTMSSTHRSRRGSRSTSKDDASEETNDVQHANTIGGAAVSSPVLTNTLSNDLSTIAIAMAKTVGKVDASAIASANAPATCLSRTPELPLPKNHDRPLNFGIVVPGIYRSSYPTPEDFGFLGNLRLKTIVTLVKKDEPDHELGTFVLKNGIRQVVFNIKGTKKETIPVETMKAILRLVGDQRNHPLLMHCNHGKHRTGCVVAAMRKVSGWNLRKALDEYESYAAPKIRECDVAFITEFQAAVYADVKREVTQARSLRNRTFQRVLTFVAFVMTLWCISGYHMASTSTHDRLGK</sequence>
<dbReference type="GO" id="GO:0016791">
    <property type="term" value="F:phosphatase activity"/>
    <property type="evidence" value="ECO:0007669"/>
    <property type="project" value="TreeGrafter"/>
</dbReference>
<name>A0A084AYG5_STACB</name>
<dbReference type="Pfam" id="PF03162">
    <property type="entry name" value="Y_phosphatase2"/>
    <property type="match status" value="1"/>
</dbReference>
<proteinExistence type="inferred from homology"/>
<evidence type="ECO:0000256" key="2">
    <source>
        <dbReference type="ARBA" id="ARBA00012527"/>
    </source>
</evidence>
<dbReference type="InterPro" id="IPR016130">
    <property type="entry name" value="Tyr_Pase_AS"/>
</dbReference>
<feature type="compositionally biased region" description="Polar residues" evidence="8">
    <location>
        <begin position="15"/>
        <end position="26"/>
    </location>
</feature>
<dbReference type="GO" id="GO:0005737">
    <property type="term" value="C:cytoplasm"/>
    <property type="evidence" value="ECO:0007669"/>
    <property type="project" value="UniProtKB-SubCell"/>
</dbReference>
<dbReference type="Proteomes" id="UP000028045">
    <property type="component" value="Unassembled WGS sequence"/>
</dbReference>
<evidence type="ECO:0000256" key="8">
    <source>
        <dbReference type="SAM" id="MobiDB-lite"/>
    </source>
</evidence>
<keyword evidence="4" id="KW-0378">Hydrolase</keyword>
<dbReference type="PROSITE" id="PS50054">
    <property type="entry name" value="TYR_PHOSPHATASE_DUAL"/>
    <property type="match status" value="1"/>
</dbReference>
<keyword evidence="9" id="KW-0472">Membrane</keyword>
<comment type="similarity">
    <text evidence="5">Belongs to the protein-tyrosine phosphatase family. Atypical dual-specificity phosphatase Siw14-like subfamily.</text>
</comment>
<evidence type="ECO:0000256" key="3">
    <source>
        <dbReference type="ARBA" id="ARBA00022490"/>
    </source>
</evidence>
<reference evidence="11 12" key="1">
    <citation type="journal article" date="2014" name="BMC Genomics">
        <title>Comparative genome sequencing reveals chemotype-specific gene clusters in the toxigenic black mold Stachybotrys.</title>
        <authorList>
            <person name="Semeiks J."/>
            <person name="Borek D."/>
            <person name="Otwinowski Z."/>
            <person name="Grishin N.V."/>
        </authorList>
    </citation>
    <scope>NUCLEOTIDE SEQUENCE [LARGE SCALE GENOMIC DNA]</scope>
    <source>
        <strain evidence="12">CBS 109288 / IBT 7711</strain>
    </source>
</reference>
<dbReference type="FunFam" id="3.90.190.10:FF:000035">
    <property type="entry name" value="Tyrosine phosphatase, putative"/>
    <property type="match status" value="1"/>
</dbReference>
<dbReference type="SUPFAM" id="SSF52799">
    <property type="entry name" value="(Phosphotyrosine protein) phosphatases II"/>
    <property type="match status" value="1"/>
</dbReference>
<keyword evidence="3" id="KW-0963">Cytoplasm</keyword>
<evidence type="ECO:0000256" key="5">
    <source>
        <dbReference type="ARBA" id="ARBA00044949"/>
    </source>
</evidence>
<evidence type="ECO:0000256" key="7">
    <source>
        <dbReference type="ARBA" id="ARBA00047927"/>
    </source>
</evidence>